<dbReference type="AlphaFoldDB" id="A0A3Q9G8Q0"/>
<comment type="catalytic activity">
    <reaction evidence="7">
        <text>3-dehydro-L-erythronate + ATP = 3-dehydro-4-O-phospho-L-erythronate + ADP + H(+)</text>
        <dbReference type="Rhea" id="RHEA:52552"/>
        <dbReference type="ChEBI" id="CHEBI:15378"/>
        <dbReference type="ChEBI" id="CHEBI:30616"/>
        <dbReference type="ChEBI" id="CHEBI:136592"/>
        <dbReference type="ChEBI" id="CHEBI:136670"/>
        <dbReference type="ChEBI" id="CHEBI:456216"/>
        <dbReference type="EC" id="2.7.1.217"/>
    </reaction>
</comment>
<evidence type="ECO:0000256" key="12">
    <source>
        <dbReference type="ARBA" id="ARBA00041377"/>
    </source>
</evidence>
<dbReference type="InterPro" id="IPR031475">
    <property type="entry name" value="NBD_C"/>
</dbReference>
<feature type="domain" description="Four-carbon acid sugar kinase nucleotide binding" evidence="14">
    <location>
        <begin position="247"/>
        <end position="406"/>
    </location>
</feature>
<comment type="catalytic activity">
    <reaction evidence="8">
        <text>3-dehydro-D-erythronate + ATP = 3-dehydro-4-O-phospho-D-erythronate + ADP + H(+)</text>
        <dbReference type="Rhea" id="RHEA:52556"/>
        <dbReference type="ChEBI" id="CHEBI:15378"/>
        <dbReference type="ChEBI" id="CHEBI:30616"/>
        <dbReference type="ChEBI" id="CHEBI:57958"/>
        <dbReference type="ChEBI" id="CHEBI:136593"/>
        <dbReference type="ChEBI" id="CHEBI:456216"/>
        <dbReference type="EC" id="2.7.1.217"/>
    </reaction>
</comment>
<evidence type="ECO:0000256" key="2">
    <source>
        <dbReference type="ARBA" id="ARBA00022679"/>
    </source>
</evidence>
<reference evidence="15 16" key="1">
    <citation type="submission" date="2018-12" db="EMBL/GenBank/DDBJ databases">
        <title>Complete genome sequence of Flaviflexus sp. H23T48.</title>
        <authorList>
            <person name="Bae J.-W."/>
            <person name="Lee J.-Y."/>
        </authorList>
    </citation>
    <scope>NUCLEOTIDE SEQUENCE [LARGE SCALE GENOMIC DNA]</scope>
    <source>
        <strain evidence="15 16">H23T48</strain>
    </source>
</reference>
<dbReference type="SUPFAM" id="SSF142764">
    <property type="entry name" value="YgbK-like"/>
    <property type="match status" value="1"/>
</dbReference>
<evidence type="ECO:0000313" key="16">
    <source>
        <dbReference type="Proteomes" id="UP000280344"/>
    </source>
</evidence>
<dbReference type="OrthoDB" id="191465at2"/>
<dbReference type="GO" id="GO:0016301">
    <property type="term" value="F:kinase activity"/>
    <property type="evidence" value="ECO:0007669"/>
    <property type="project" value="UniProtKB-KW"/>
</dbReference>
<feature type="domain" description="Four-carbon acid sugar kinase N-terminal" evidence="13">
    <location>
        <begin position="3"/>
        <end position="228"/>
    </location>
</feature>
<proteinExistence type="inferred from homology"/>
<evidence type="ECO:0000256" key="7">
    <source>
        <dbReference type="ARBA" id="ARBA00035898"/>
    </source>
</evidence>
<dbReference type="Proteomes" id="UP000280344">
    <property type="component" value="Chromosome"/>
</dbReference>
<dbReference type="InterPro" id="IPR010737">
    <property type="entry name" value="4-carb_acid_sugar_kinase_N"/>
</dbReference>
<evidence type="ECO:0000259" key="13">
    <source>
        <dbReference type="Pfam" id="PF07005"/>
    </source>
</evidence>
<dbReference type="NCBIfam" id="NF043035">
    <property type="entry name" value="OxoTetrKin"/>
    <property type="match status" value="1"/>
</dbReference>
<dbReference type="InterPro" id="IPR042213">
    <property type="entry name" value="NBD_C_sf"/>
</dbReference>
<dbReference type="InterPro" id="IPR037051">
    <property type="entry name" value="4-carb_acid_sugar_kinase_N_sf"/>
</dbReference>
<evidence type="ECO:0000313" key="15">
    <source>
        <dbReference type="EMBL" id="AZQ78256.1"/>
    </source>
</evidence>
<comment type="function">
    <text evidence="9">Catalyzes the ATP-dependent phosphorylation of 3-oxo-tetronate to 3-oxo-tetronate 4-phosphate.</text>
</comment>
<protein>
    <recommendedName>
        <fullName evidence="11">3-oxo-tetronate kinase</fullName>
        <ecNumber evidence="10">2.7.1.217</ecNumber>
    </recommendedName>
    <alternativeName>
        <fullName evidence="12">3-dehydrotetronate 4-kinase</fullName>
    </alternativeName>
</protein>
<accession>A0A3Q9G8Q0</accession>
<keyword evidence="5" id="KW-0067">ATP-binding</keyword>
<dbReference type="KEGG" id="flh:EJ997_11355"/>
<name>A0A3Q9G8Q0_9ACTO</name>
<organism evidence="15 16">
    <name type="scientific">Flaviflexus ciconiae</name>
    <dbReference type="NCBI Taxonomy" id="2496867"/>
    <lineage>
        <taxon>Bacteria</taxon>
        <taxon>Bacillati</taxon>
        <taxon>Actinomycetota</taxon>
        <taxon>Actinomycetes</taxon>
        <taxon>Actinomycetales</taxon>
        <taxon>Actinomycetaceae</taxon>
        <taxon>Flaviflexus</taxon>
    </lineage>
</organism>
<evidence type="ECO:0000256" key="4">
    <source>
        <dbReference type="ARBA" id="ARBA00022777"/>
    </source>
</evidence>
<keyword evidence="3" id="KW-0547">Nucleotide-binding</keyword>
<keyword evidence="16" id="KW-1185">Reference proteome</keyword>
<dbReference type="Pfam" id="PF17042">
    <property type="entry name" value="NBD_C"/>
    <property type="match status" value="1"/>
</dbReference>
<evidence type="ECO:0000256" key="1">
    <source>
        <dbReference type="ARBA" id="ARBA00005715"/>
    </source>
</evidence>
<dbReference type="GO" id="GO:0005524">
    <property type="term" value="F:ATP binding"/>
    <property type="evidence" value="ECO:0007669"/>
    <property type="project" value="UniProtKB-KW"/>
</dbReference>
<evidence type="ECO:0000256" key="10">
    <source>
        <dbReference type="ARBA" id="ARBA00039095"/>
    </source>
</evidence>
<dbReference type="Pfam" id="PF07005">
    <property type="entry name" value="SBD_N"/>
    <property type="match status" value="1"/>
</dbReference>
<evidence type="ECO:0000259" key="14">
    <source>
        <dbReference type="Pfam" id="PF17042"/>
    </source>
</evidence>
<evidence type="ECO:0000256" key="6">
    <source>
        <dbReference type="ARBA" id="ARBA00023277"/>
    </source>
</evidence>
<dbReference type="EC" id="2.7.1.217" evidence="10"/>
<evidence type="ECO:0000256" key="11">
    <source>
        <dbReference type="ARBA" id="ARBA00039461"/>
    </source>
</evidence>
<dbReference type="EMBL" id="CP034593">
    <property type="protein sequence ID" value="AZQ78256.1"/>
    <property type="molecule type" value="Genomic_DNA"/>
</dbReference>
<dbReference type="InterPro" id="IPR050007">
    <property type="entry name" value="OtnK"/>
</dbReference>
<keyword evidence="2" id="KW-0808">Transferase</keyword>
<comment type="similarity">
    <text evidence="1">Belongs to the four-carbon acid sugar kinase family.</text>
</comment>
<sequence length="415" mass="44513">MRGALADDFTGATDLAGNWRARGLRTAVALTIPSRDQFAELAGYDAVVIAQKIRSVDQAKARAVAVRAGQALMDLGCTQIYDKYCSTFDSTPEGNIGPIAEELMNLTGASRAIVVPSFPDAGRTVYSGHLFVLGEPLDESPMKDHPLNPMRDSSVVRLMQAQTERPVGHVSHSVVQQGPEALRKELDRLDPTYDFIVVDAIDNEDLKVIAVATSSDSLVTGGSGIALGLPHVDRNLGQVKQVPGKRLILSGSASSMTRRQVQSAKKHLPSRKVAPGALVGDFDATVGDCVSWVQSQWELNPDISPLVYSVENDEDLRESTKYGDQVSALLEEFFGNVAQSLSDVGATQFIIAGGETSGAVCQSLGVQLLELGRQLAPGVSWLLSKAENQQFNMVLKSGNFGGENLFTAAWEELND</sequence>
<keyword evidence="4 15" id="KW-0418">Kinase</keyword>
<evidence type="ECO:0000256" key="3">
    <source>
        <dbReference type="ARBA" id="ARBA00022741"/>
    </source>
</evidence>
<gene>
    <name evidence="15" type="ORF">EJ997_11355</name>
</gene>
<dbReference type="RefSeq" id="WP_126705055.1">
    <property type="nucleotide sequence ID" value="NZ_CP034593.1"/>
</dbReference>
<evidence type="ECO:0000256" key="9">
    <source>
        <dbReference type="ARBA" id="ARBA00037335"/>
    </source>
</evidence>
<evidence type="ECO:0000256" key="8">
    <source>
        <dbReference type="ARBA" id="ARBA00036346"/>
    </source>
</evidence>
<dbReference type="Gene3D" id="3.40.50.10840">
    <property type="entry name" value="Putative sugar-binding, N-terminal domain"/>
    <property type="match status" value="1"/>
</dbReference>
<dbReference type="Gene3D" id="3.40.980.20">
    <property type="entry name" value="Four-carbon acid sugar kinase, nucleotide binding domain"/>
    <property type="match status" value="1"/>
</dbReference>
<evidence type="ECO:0000256" key="5">
    <source>
        <dbReference type="ARBA" id="ARBA00022840"/>
    </source>
</evidence>
<keyword evidence="6" id="KW-0119">Carbohydrate metabolism</keyword>